<dbReference type="NCBIfam" id="TIGR01930">
    <property type="entry name" value="AcCoA-C-Actrans"/>
    <property type="match status" value="1"/>
</dbReference>
<dbReference type="PIRSF" id="PIRSF000429">
    <property type="entry name" value="Ac-CoA_Ac_transf"/>
    <property type="match status" value="1"/>
</dbReference>
<dbReference type="PROSITE" id="PS00098">
    <property type="entry name" value="THIOLASE_1"/>
    <property type="match status" value="1"/>
</dbReference>
<dbReference type="InterPro" id="IPR016039">
    <property type="entry name" value="Thiolase-like"/>
</dbReference>
<dbReference type="Proteomes" id="UP000634004">
    <property type="component" value="Unassembled WGS sequence"/>
</dbReference>
<evidence type="ECO:0000256" key="3">
    <source>
        <dbReference type="ARBA" id="ARBA00023315"/>
    </source>
</evidence>
<feature type="domain" description="Thiolase N-terminal" evidence="5">
    <location>
        <begin position="3"/>
        <end position="218"/>
    </location>
</feature>
<organism evidence="7 8">
    <name type="scientific">Algimonas arctica</name>
    <dbReference type="NCBI Taxonomy" id="1479486"/>
    <lineage>
        <taxon>Bacteria</taxon>
        <taxon>Pseudomonadati</taxon>
        <taxon>Pseudomonadota</taxon>
        <taxon>Alphaproteobacteria</taxon>
        <taxon>Maricaulales</taxon>
        <taxon>Robiginitomaculaceae</taxon>
        <taxon>Algimonas</taxon>
    </lineage>
</organism>
<dbReference type="PROSITE" id="PS00737">
    <property type="entry name" value="THIOLASE_2"/>
    <property type="match status" value="1"/>
</dbReference>
<dbReference type="GO" id="GO:0003988">
    <property type="term" value="F:acetyl-CoA C-acyltransferase activity"/>
    <property type="evidence" value="ECO:0007669"/>
    <property type="project" value="UniProtKB-ARBA"/>
</dbReference>
<dbReference type="EMBL" id="BMZH01000002">
    <property type="protein sequence ID" value="GHA86304.1"/>
    <property type="molecule type" value="Genomic_DNA"/>
</dbReference>
<dbReference type="InterPro" id="IPR020615">
    <property type="entry name" value="Thiolase_acyl_enz_int_AS"/>
</dbReference>
<feature type="domain" description="Thiolase C-terminal" evidence="6">
    <location>
        <begin position="261"/>
        <end position="382"/>
    </location>
</feature>
<dbReference type="SUPFAM" id="SSF53901">
    <property type="entry name" value="Thiolase-like"/>
    <property type="match status" value="2"/>
</dbReference>
<reference evidence="7" key="2">
    <citation type="submission" date="2020-09" db="EMBL/GenBank/DDBJ databases">
        <authorList>
            <person name="Sun Q."/>
            <person name="Kim S."/>
        </authorList>
    </citation>
    <scope>NUCLEOTIDE SEQUENCE</scope>
    <source>
        <strain evidence="7">KCTC 32513</strain>
    </source>
</reference>
<accession>A0A8J3G196</accession>
<proteinExistence type="inferred from homology"/>
<evidence type="ECO:0000313" key="8">
    <source>
        <dbReference type="Proteomes" id="UP000634004"/>
    </source>
</evidence>
<comment type="similarity">
    <text evidence="1 4">Belongs to the thiolase-like superfamily. Thiolase family.</text>
</comment>
<reference evidence="7" key="1">
    <citation type="journal article" date="2014" name="Int. J. Syst. Evol. Microbiol.">
        <title>Complete genome sequence of Corynebacterium casei LMG S-19264T (=DSM 44701T), isolated from a smear-ripened cheese.</title>
        <authorList>
            <consortium name="US DOE Joint Genome Institute (JGI-PGF)"/>
            <person name="Walter F."/>
            <person name="Albersmeier A."/>
            <person name="Kalinowski J."/>
            <person name="Ruckert C."/>
        </authorList>
    </citation>
    <scope>NUCLEOTIDE SEQUENCE</scope>
    <source>
        <strain evidence="7">KCTC 32513</strain>
    </source>
</reference>
<dbReference type="InterPro" id="IPR020613">
    <property type="entry name" value="Thiolase_CS"/>
</dbReference>
<dbReference type="CDD" id="cd00751">
    <property type="entry name" value="thiolase"/>
    <property type="match status" value="1"/>
</dbReference>
<evidence type="ECO:0000256" key="2">
    <source>
        <dbReference type="ARBA" id="ARBA00022679"/>
    </source>
</evidence>
<dbReference type="Pfam" id="PF02803">
    <property type="entry name" value="Thiolase_C"/>
    <property type="match status" value="1"/>
</dbReference>
<dbReference type="InterPro" id="IPR002155">
    <property type="entry name" value="Thiolase"/>
</dbReference>
<keyword evidence="2 4" id="KW-0808">Transferase</keyword>
<evidence type="ECO:0000256" key="1">
    <source>
        <dbReference type="ARBA" id="ARBA00010982"/>
    </source>
</evidence>
<dbReference type="AlphaFoldDB" id="A0A8J3G196"/>
<dbReference type="Pfam" id="PF00108">
    <property type="entry name" value="Thiolase_N"/>
    <property type="match status" value="1"/>
</dbReference>
<dbReference type="Gene3D" id="3.40.47.10">
    <property type="match status" value="2"/>
</dbReference>
<evidence type="ECO:0000256" key="4">
    <source>
        <dbReference type="RuleBase" id="RU003557"/>
    </source>
</evidence>
<dbReference type="InterPro" id="IPR020617">
    <property type="entry name" value="Thiolase_C"/>
</dbReference>
<name>A0A8J3G196_9PROT</name>
<gene>
    <name evidence="7" type="ORF">GCM10009069_06890</name>
</gene>
<keyword evidence="8" id="KW-1185">Reference proteome</keyword>
<dbReference type="InterPro" id="IPR020616">
    <property type="entry name" value="Thiolase_N"/>
</dbReference>
<protein>
    <submittedName>
        <fullName evidence="7">Acetyl-CoA acetyltransferase</fullName>
    </submittedName>
</protein>
<evidence type="ECO:0000259" key="5">
    <source>
        <dbReference type="Pfam" id="PF00108"/>
    </source>
</evidence>
<dbReference type="PANTHER" id="PTHR43365">
    <property type="entry name" value="BLR7806 PROTEIN"/>
    <property type="match status" value="1"/>
</dbReference>
<comment type="caution">
    <text evidence="7">The sequence shown here is derived from an EMBL/GenBank/DDBJ whole genome shotgun (WGS) entry which is preliminary data.</text>
</comment>
<keyword evidence="3 4" id="KW-0012">Acyltransferase</keyword>
<dbReference type="PANTHER" id="PTHR43365:SF1">
    <property type="entry name" value="ACETYL-COA C-ACYLTRANSFERASE"/>
    <property type="match status" value="1"/>
</dbReference>
<evidence type="ECO:0000259" key="6">
    <source>
        <dbReference type="Pfam" id="PF02803"/>
    </source>
</evidence>
<evidence type="ECO:0000313" key="7">
    <source>
        <dbReference type="EMBL" id="GHA86304.1"/>
    </source>
</evidence>
<sequence>MDVYIQDCVRTPRGKGRASGGLADQTPHGLVGHLVDALEARTGLERKAVQALTLGCVGQVGAQGGNVAMTAKIHADLSSDCPAHVVNNFCASGLTAIGLAANTVSLGQNDLVLGGGVEMLSRVPFMADEASYYSDASFSPTKQYIPVALAADLLAQSQGVTRAEMDALSLRSQQRAEAADQHAGLQASRIQIGALDRDEAIRPTDAARMAAMPPAFSDLVKPYARALDGSPINHQMTKSHAPPMTDGSGLALLGTKYSLTNPRARIVAYAEAGGDARESLLAGIAAMVKTLSRAKLQLSDMDRIEFMEAFAPTVAIFERDFEPDLSKVNVGGGHIAKGHPMGATGAILLSTLMDALDVTDGRLGLVVVTGAQGAGAAMIVERLR</sequence>
<dbReference type="RefSeq" id="WP_189495439.1">
    <property type="nucleotide sequence ID" value="NZ_BMZH01000002.1"/>
</dbReference>